<dbReference type="PANTHER" id="PTHR30477">
    <property type="entry name" value="ABC-TRANSPORTER METAL-BINDING PROTEIN"/>
    <property type="match status" value="1"/>
</dbReference>
<dbReference type="AlphaFoldDB" id="A0A1F5EYM2"/>
<evidence type="ECO:0000256" key="6">
    <source>
        <dbReference type="RuleBase" id="RU003943"/>
    </source>
</evidence>
<dbReference type="GO" id="GO:0010043">
    <property type="term" value="P:response to zinc ion"/>
    <property type="evidence" value="ECO:0007669"/>
    <property type="project" value="TreeGrafter"/>
</dbReference>
<evidence type="ECO:0000256" key="1">
    <source>
        <dbReference type="ARBA" id="ARBA00004141"/>
    </source>
</evidence>
<comment type="similarity">
    <text evidence="2 6">Belongs to the ABC-3 integral membrane protein family.</text>
</comment>
<name>A0A1F5EYM2_9BACT</name>
<keyword evidence="4 7" id="KW-1133">Transmembrane helix</keyword>
<dbReference type="GO" id="GO:0043190">
    <property type="term" value="C:ATP-binding cassette (ABC) transporter complex"/>
    <property type="evidence" value="ECO:0007669"/>
    <property type="project" value="InterPro"/>
</dbReference>
<gene>
    <name evidence="8" type="ORF">A2Y64_04690</name>
</gene>
<dbReference type="Gene3D" id="1.10.3470.10">
    <property type="entry name" value="ABC transporter involved in vitamin B12 uptake, BtuC"/>
    <property type="match status" value="1"/>
</dbReference>
<evidence type="ECO:0000256" key="5">
    <source>
        <dbReference type="ARBA" id="ARBA00023136"/>
    </source>
</evidence>
<feature type="transmembrane region" description="Helical" evidence="7">
    <location>
        <begin position="231"/>
        <end position="253"/>
    </location>
</feature>
<comment type="caution">
    <text evidence="8">The sequence shown here is derived from an EMBL/GenBank/DDBJ whole genome shotgun (WGS) entry which is preliminary data.</text>
</comment>
<dbReference type="STRING" id="1817816.A2Y64_04690"/>
<dbReference type="SUPFAM" id="SSF81345">
    <property type="entry name" value="ABC transporter involved in vitamin B12 uptake, BtuC"/>
    <property type="match status" value="1"/>
</dbReference>
<dbReference type="GO" id="GO:0055085">
    <property type="term" value="P:transmembrane transport"/>
    <property type="evidence" value="ECO:0007669"/>
    <property type="project" value="InterPro"/>
</dbReference>
<dbReference type="InterPro" id="IPR037294">
    <property type="entry name" value="ABC_BtuC-like"/>
</dbReference>
<sequence length="284" mass="29132">MFEPLYQLLNHLLPQALAGASFLNRALVGGLFLAAACGIVGVGVLGHRMSFFTNAVSHSSFAGVAVGLLAGVSPYVGLVGFAVLVGLGITALRRRGRLSGDATVGVVFSAVMALGIALLSAFRGLGREMLTYIYGDILALTEGEVYLAFGALIVAVAFSAIFFNRLALTAVSPEVARASGVRVAFLEYAHAALVAGIVAVAIRAVGLLFVTALLILPAATARNVARNQGSLFWWSAGLGAIAAVGGTIVSVYLNTSTGATVILLGTVMFGASVPLRLARKARNP</sequence>
<evidence type="ECO:0000313" key="9">
    <source>
        <dbReference type="Proteomes" id="UP000177187"/>
    </source>
</evidence>
<dbReference type="EMBL" id="MFAF01000119">
    <property type="protein sequence ID" value="OGD72487.1"/>
    <property type="molecule type" value="Genomic_DNA"/>
</dbReference>
<reference evidence="8 9" key="1">
    <citation type="journal article" date="2016" name="Nat. Commun.">
        <title>Thousands of microbial genomes shed light on interconnected biogeochemical processes in an aquifer system.</title>
        <authorList>
            <person name="Anantharaman K."/>
            <person name="Brown C.T."/>
            <person name="Hug L.A."/>
            <person name="Sharon I."/>
            <person name="Castelle C.J."/>
            <person name="Probst A.J."/>
            <person name="Thomas B.C."/>
            <person name="Singh A."/>
            <person name="Wilkins M.J."/>
            <person name="Karaoz U."/>
            <person name="Brodie E.L."/>
            <person name="Williams K.H."/>
            <person name="Hubbard S.S."/>
            <person name="Banfield J.F."/>
        </authorList>
    </citation>
    <scope>NUCLEOTIDE SEQUENCE [LARGE SCALE GENOMIC DNA]</scope>
</reference>
<protein>
    <recommendedName>
        <fullName evidence="10">ABC transporter</fullName>
    </recommendedName>
</protein>
<evidence type="ECO:0000256" key="3">
    <source>
        <dbReference type="ARBA" id="ARBA00022692"/>
    </source>
</evidence>
<evidence type="ECO:0000256" key="7">
    <source>
        <dbReference type="SAM" id="Phobius"/>
    </source>
</evidence>
<evidence type="ECO:0008006" key="10">
    <source>
        <dbReference type="Google" id="ProtNLM"/>
    </source>
</evidence>
<evidence type="ECO:0000256" key="2">
    <source>
        <dbReference type="ARBA" id="ARBA00008034"/>
    </source>
</evidence>
<organism evidence="8 9">
    <name type="scientific">Candidatus Coatesbacteria bacterium RBG_13_66_14</name>
    <dbReference type="NCBI Taxonomy" id="1817816"/>
    <lineage>
        <taxon>Bacteria</taxon>
        <taxon>Candidatus Coatesiibacteriota</taxon>
    </lineage>
</organism>
<proteinExistence type="inferred from homology"/>
<feature type="transmembrane region" description="Helical" evidence="7">
    <location>
        <begin position="145"/>
        <end position="168"/>
    </location>
</feature>
<dbReference type="PANTHER" id="PTHR30477:SF0">
    <property type="entry name" value="METAL TRANSPORT SYSTEM MEMBRANE PROTEIN TM_0125-RELATED"/>
    <property type="match status" value="1"/>
</dbReference>
<comment type="subcellular location">
    <subcellularLocation>
        <location evidence="6">Cell membrane</location>
        <topology evidence="6">Multi-pass membrane protein</topology>
    </subcellularLocation>
    <subcellularLocation>
        <location evidence="1">Membrane</location>
        <topology evidence="1">Multi-pass membrane protein</topology>
    </subcellularLocation>
</comment>
<feature type="transmembrane region" description="Helical" evidence="7">
    <location>
        <begin position="259"/>
        <end position="278"/>
    </location>
</feature>
<feature type="transmembrane region" description="Helical" evidence="7">
    <location>
        <begin position="66"/>
        <end position="92"/>
    </location>
</feature>
<dbReference type="Pfam" id="PF00950">
    <property type="entry name" value="ABC-3"/>
    <property type="match status" value="1"/>
</dbReference>
<dbReference type="InterPro" id="IPR001626">
    <property type="entry name" value="ABC_TroCD"/>
</dbReference>
<feature type="transmembrane region" description="Helical" evidence="7">
    <location>
        <begin position="188"/>
        <end position="219"/>
    </location>
</feature>
<accession>A0A1F5EYM2</accession>
<evidence type="ECO:0000256" key="4">
    <source>
        <dbReference type="ARBA" id="ARBA00022989"/>
    </source>
</evidence>
<dbReference type="Proteomes" id="UP000177187">
    <property type="component" value="Unassembled WGS sequence"/>
</dbReference>
<keyword evidence="3 6" id="KW-0812">Transmembrane</keyword>
<keyword evidence="5 7" id="KW-0472">Membrane</keyword>
<feature type="transmembrane region" description="Helical" evidence="7">
    <location>
        <begin position="22"/>
        <end position="45"/>
    </location>
</feature>
<feature type="transmembrane region" description="Helical" evidence="7">
    <location>
        <begin position="104"/>
        <end position="125"/>
    </location>
</feature>
<evidence type="ECO:0000313" key="8">
    <source>
        <dbReference type="EMBL" id="OGD72487.1"/>
    </source>
</evidence>
<keyword evidence="6" id="KW-0813">Transport</keyword>